<comment type="similarity">
    <text evidence="1">Belongs to the AHA1 family.</text>
</comment>
<dbReference type="EMBL" id="JACSQA010000005">
    <property type="protein sequence ID" value="MBD8026162.1"/>
    <property type="molecule type" value="Genomic_DNA"/>
</dbReference>
<dbReference type="RefSeq" id="WP_191706671.1">
    <property type="nucleotide sequence ID" value="NZ_JACSQA010000005.1"/>
</dbReference>
<sequence length="157" mass="18771">MLASLYKNNHGTIAEYKRIFSSSPAEVWNVLTNNENLKLWMDHLEITDLRKGGNIQFHFHDDLGTVEEITITDFEEGRVLEFEWGKDFVRFEIRPEEEGTQLLLKQVLTEITDHTPKDLAGWHVCLFHFADVVNNEKNHYPENEWEKWYEKYREIMK</sequence>
<name>A0ABR8XA14_9BACL</name>
<keyword evidence="4" id="KW-1185">Reference proteome</keyword>
<dbReference type="InterPro" id="IPR013538">
    <property type="entry name" value="ASHA1/2-like_C"/>
</dbReference>
<comment type="caution">
    <text evidence="3">The sequence shown here is derived from an EMBL/GenBank/DDBJ whole genome shotgun (WGS) entry which is preliminary data.</text>
</comment>
<dbReference type="Gene3D" id="3.30.530.20">
    <property type="match status" value="1"/>
</dbReference>
<dbReference type="CDD" id="cd08899">
    <property type="entry name" value="SRPBCC_CalC_Aha1-like_6"/>
    <property type="match status" value="1"/>
</dbReference>
<dbReference type="InterPro" id="IPR023393">
    <property type="entry name" value="START-like_dom_sf"/>
</dbReference>
<proteinExistence type="inferred from homology"/>
<reference evidence="3 4" key="1">
    <citation type="submission" date="2020-08" db="EMBL/GenBank/DDBJ databases">
        <title>A Genomic Blueprint of the Chicken Gut Microbiome.</title>
        <authorList>
            <person name="Gilroy R."/>
            <person name="Ravi A."/>
            <person name="Getino M."/>
            <person name="Pursley I."/>
            <person name="Horton D.L."/>
            <person name="Alikhan N.-F."/>
            <person name="Baker D."/>
            <person name="Gharbi K."/>
            <person name="Hall N."/>
            <person name="Watson M."/>
            <person name="Adriaenssens E.M."/>
            <person name="Foster-Nyarko E."/>
            <person name="Jarju S."/>
            <person name="Secka A."/>
            <person name="Antonio M."/>
            <person name="Oren A."/>
            <person name="Chaudhuri R."/>
            <person name="La Ragione R.M."/>
            <person name="Hildebrand F."/>
            <person name="Pallen M.J."/>
        </authorList>
    </citation>
    <scope>NUCLEOTIDE SEQUENCE [LARGE SCALE GENOMIC DNA]</scope>
    <source>
        <strain evidence="3 4">Re31</strain>
    </source>
</reference>
<dbReference type="SUPFAM" id="SSF55961">
    <property type="entry name" value="Bet v1-like"/>
    <property type="match status" value="1"/>
</dbReference>
<evidence type="ECO:0000256" key="1">
    <source>
        <dbReference type="ARBA" id="ARBA00006817"/>
    </source>
</evidence>
<evidence type="ECO:0000313" key="4">
    <source>
        <dbReference type="Proteomes" id="UP000640930"/>
    </source>
</evidence>
<feature type="domain" description="Activator of Hsp90 ATPase homologue 1/2-like C-terminal" evidence="2">
    <location>
        <begin position="23"/>
        <end position="132"/>
    </location>
</feature>
<evidence type="ECO:0000313" key="3">
    <source>
        <dbReference type="EMBL" id="MBD8026162.1"/>
    </source>
</evidence>
<dbReference type="Proteomes" id="UP000640930">
    <property type="component" value="Unassembled WGS sequence"/>
</dbReference>
<accession>A0ABR8XA14</accession>
<protein>
    <submittedName>
        <fullName evidence="3">SRPBCC family protein</fullName>
    </submittedName>
</protein>
<gene>
    <name evidence="3" type="ORF">H9636_05765</name>
</gene>
<dbReference type="Pfam" id="PF08327">
    <property type="entry name" value="AHSA1"/>
    <property type="match status" value="1"/>
</dbReference>
<evidence type="ECO:0000259" key="2">
    <source>
        <dbReference type="Pfam" id="PF08327"/>
    </source>
</evidence>
<organism evidence="3 4">
    <name type="scientific">Ureibacillus galli</name>
    <dbReference type="NCBI Taxonomy" id="2762222"/>
    <lineage>
        <taxon>Bacteria</taxon>
        <taxon>Bacillati</taxon>
        <taxon>Bacillota</taxon>
        <taxon>Bacilli</taxon>
        <taxon>Bacillales</taxon>
        <taxon>Caryophanaceae</taxon>
        <taxon>Ureibacillus</taxon>
    </lineage>
</organism>